<sequence length="255" mass="29853">MYYSLTILIFLILPLCSLGDLSHSYLNHQCKPRSYMKEFRCPQLNSDLLRIDVATFYHPIPSDCSSDCSSNPAYTKKVVYNRDWMILLDWSAAYRVTPLLYNPHCYPNGTFVIDGNVPVSLLRDRITFKSNYDYLIREGTPKISFLPFLGRDDDVFMTIQDSEFSMILTLFLMRNGTEYDDSTHRTSDEFYDIATESKLKIKDIDINKAQKILHNMYYEAMEMIMESTEVEWHRLCEVATYRKGQFYEEVMVAGV</sequence>
<organism evidence="2 3">
    <name type="scientific">Strongyloides papillosus</name>
    <name type="common">Intestinal threadworm</name>
    <dbReference type="NCBI Taxonomy" id="174720"/>
    <lineage>
        <taxon>Eukaryota</taxon>
        <taxon>Metazoa</taxon>
        <taxon>Ecdysozoa</taxon>
        <taxon>Nematoda</taxon>
        <taxon>Chromadorea</taxon>
        <taxon>Rhabditida</taxon>
        <taxon>Tylenchina</taxon>
        <taxon>Panagrolaimomorpha</taxon>
        <taxon>Strongyloidoidea</taxon>
        <taxon>Strongyloididae</taxon>
        <taxon>Strongyloides</taxon>
    </lineage>
</organism>
<keyword evidence="2" id="KW-1185">Reference proteome</keyword>
<accession>A0A0N5BXY8</accession>
<evidence type="ECO:0000256" key="1">
    <source>
        <dbReference type="SAM" id="SignalP"/>
    </source>
</evidence>
<reference evidence="3" key="1">
    <citation type="submission" date="2017-02" db="UniProtKB">
        <authorList>
            <consortium name="WormBaseParasite"/>
        </authorList>
    </citation>
    <scope>IDENTIFICATION</scope>
</reference>
<evidence type="ECO:0000313" key="3">
    <source>
        <dbReference type="WBParaSite" id="SPAL_0001065100.1"/>
    </source>
</evidence>
<keyword evidence="1" id="KW-0732">Signal</keyword>
<evidence type="ECO:0000313" key="2">
    <source>
        <dbReference type="Proteomes" id="UP000046392"/>
    </source>
</evidence>
<feature type="chain" id="PRO_5005895102" evidence="1">
    <location>
        <begin position="20"/>
        <end position="255"/>
    </location>
</feature>
<dbReference type="AlphaFoldDB" id="A0A0N5BXY8"/>
<feature type="signal peptide" evidence="1">
    <location>
        <begin position="1"/>
        <end position="19"/>
    </location>
</feature>
<proteinExistence type="predicted"/>
<dbReference type="WBParaSite" id="SPAL_0001065100.1">
    <property type="protein sequence ID" value="SPAL_0001065100.1"/>
    <property type="gene ID" value="SPAL_0001065100"/>
</dbReference>
<name>A0A0N5BXY8_STREA</name>
<dbReference type="Proteomes" id="UP000046392">
    <property type="component" value="Unplaced"/>
</dbReference>
<protein>
    <submittedName>
        <fullName evidence="3">NR LBD domain-containing protein</fullName>
    </submittedName>
</protein>